<dbReference type="AlphaFoldDB" id="K2F7F9"/>
<sequence>MIAQKIKKIAVAMVLSFLFTSSIYAEDLSSYKKSLEDLIKQYETQIQILQSQNEKLKQTLDELNNKIASTSWIIVKPAVAIPKASNIWTIATSAKVTINFKISGNAKYDTIIEKINKNLSNILKEQNISSDAKIWLFEFVEPNSFFISIDDFKNPAWITAFKNKILYSYDKDYNFTIVWLFSLDYSSWYYKTIYWKNPFAKAARIRVKNPWYAWKLLGQASNTTTSSSNWTSAKVTSTTPSVDLWNVTIEMVKNSYSKNKILDALKYSTEYIKKDPNNIEVLRIRYRSFHILWRYNDALLEVQKIEAMWWSSFSKVVACDGSAIARLAKNMDLNKKYWDICKAK</sequence>
<evidence type="ECO:0000313" key="3">
    <source>
        <dbReference type="EMBL" id="EKE27076.1"/>
    </source>
</evidence>
<feature type="signal peptide" evidence="2">
    <location>
        <begin position="1"/>
        <end position="25"/>
    </location>
</feature>
<gene>
    <name evidence="3" type="ORF">ACD_4C00057G0003</name>
</gene>
<evidence type="ECO:0000256" key="2">
    <source>
        <dbReference type="SAM" id="SignalP"/>
    </source>
</evidence>
<proteinExistence type="predicted"/>
<keyword evidence="1" id="KW-0175">Coiled coil</keyword>
<keyword evidence="2" id="KW-0732">Signal</keyword>
<dbReference type="EMBL" id="AMFJ01000573">
    <property type="protein sequence ID" value="EKE27076.1"/>
    <property type="molecule type" value="Genomic_DNA"/>
</dbReference>
<protein>
    <submittedName>
        <fullName evidence="3">Uncharacterized protein</fullName>
    </submittedName>
</protein>
<name>K2F7F9_9BACT</name>
<reference evidence="3" key="1">
    <citation type="journal article" date="2012" name="Science">
        <title>Fermentation, hydrogen, and sulfur metabolism in multiple uncultivated bacterial phyla.</title>
        <authorList>
            <person name="Wrighton K.C."/>
            <person name="Thomas B.C."/>
            <person name="Sharon I."/>
            <person name="Miller C.S."/>
            <person name="Castelle C.J."/>
            <person name="VerBerkmoes N.C."/>
            <person name="Wilkins M.J."/>
            <person name="Hettich R.L."/>
            <person name="Lipton M.S."/>
            <person name="Williams K.H."/>
            <person name="Long P.E."/>
            <person name="Banfield J.F."/>
        </authorList>
    </citation>
    <scope>NUCLEOTIDE SEQUENCE [LARGE SCALE GENOMIC DNA]</scope>
</reference>
<feature type="coiled-coil region" evidence="1">
    <location>
        <begin position="25"/>
        <end position="73"/>
    </location>
</feature>
<accession>K2F7F9</accession>
<organism evidence="3">
    <name type="scientific">uncultured bacterium</name>
    <name type="common">gcode 4</name>
    <dbReference type="NCBI Taxonomy" id="1234023"/>
    <lineage>
        <taxon>Bacteria</taxon>
        <taxon>environmental samples</taxon>
    </lineage>
</organism>
<comment type="caution">
    <text evidence="3">The sequence shown here is derived from an EMBL/GenBank/DDBJ whole genome shotgun (WGS) entry which is preliminary data.</text>
</comment>
<evidence type="ECO:0000256" key="1">
    <source>
        <dbReference type="SAM" id="Coils"/>
    </source>
</evidence>
<feature type="chain" id="PRO_5017300305" evidence="2">
    <location>
        <begin position="26"/>
        <end position="344"/>
    </location>
</feature>